<dbReference type="OrthoDB" id="5687299at2"/>
<sequence>MGFAFTPLMARCIVLRSPAWAANSRDPTVDVIAKELSHLVGEDHTSSEIYVTYDDLKLNDRQMLDVLATAR</sequence>
<gene>
    <name evidence="2" type="ORF">WT56_26225</name>
</gene>
<reference evidence="2 3" key="1">
    <citation type="submission" date="2015-11" db="EMBL/GenBank/DDBJ databases">
        <title>Expanding the genomic diversity of Burkholderia species for the development of highly accurate diagnostics.</title>
        <authorList>
            <person name="Sahl J."/>
            <person name="Keim P."/>
            <person name="Wagner D."/>
        </authorList>
    </citation>
    <scope>NUCLEOTIDE SEQUENCE [LARGE SCALE GENOMIC DNA]</scope>
    <source>
        <strain evidence="2 3">MSMB368WGS</strain>
    </source>
</reference>
<evidence type="ECO:0000256" key="1">
    <source>
        <dbReference type="SAM" id="SignalP"/>
    </source>
</evidence>
<proteinExistence type="predicted"/>
<dbReference type="EMBL" id="LPJR01000064">
    <property type="protein sequence ID" value="KWF23270.1"/>
    <property type="molecule type" value="Genomic_DNA"/>
</dbReference>
<keyword evidence="1" id="KW-0732">Signal</keyword>
<dbReference type="Proteomes" id="UP000062912">
    <property type="component" value="Unassembled WGS sequence"/>
</dbReference>
<evidence type="ECO:0000313" key="3">
    <source>
        <dbReference type="Proteomes" id="UP000062912"/>
    </source>
</evidence>
<evidence type="ECO:0000313" key="2">
    <source>
        <dbReference type="EMBL" id="KWF23270.1"/>
    </source>
</evidence>
<feature type="chain" id="PRO_5007290550" evidence="1">
    <location>
        <begin position="22"/>
        <end position="71"/>
    </location>
</feature>
<organism evidence="2 3">
    <name type="scientific">Burkholderia pseudomultivorans</name>
    <dbReference type="NCBI Taxonomy" id="1207504"/>
    <lineage>
        <taxon>Bacteria</taxon>
        <taxon>Pseudomonadati</taxon>
        <taxon>Pseudomonadota</taxon>
        <taxon>Betaproteobacteria</taxon>
        <taxon>Burkholderiales</taxon>
        <taxon>Burkholderiaceae</taxon>
        <taxon>Burkholderia</taxon>
        <taxon>Burkholderia cepacia complex</taxon>
    </lineage>
</organism>
<protein>
    <submittedName>
        <fullName evidence="2">Uncharacterized protein</fullName>
    </submittedName>
</protein>
<feature type="signal peptide" evidence="1">
    <location>
        <begin position="1"/>
        <end position="21"/>
    </location>
</feature>
<accession>A0A132EAB4</accession>
<comment type="caution">
    <text evidence="2">The sequence shown here is derived from an EMBL/GenBank/DDBJ whole genome shotgun (WGS) entry which is preliminary data.</text>
</comment>
<name>A0A132EAB4_9BURK</name>
<dbReference type="AlphaFoldDB" id="A0A132EAB4"/>
<dbReference type="RefSeq" id="WP_060245375.1">
    <property type="nucleotide sequence ID" value="NZ_LPJR01000064.1"/>
</dbReference>